<evidence type="ECO:0000256" key="4">
    <source>
        <dbReference type="ARBA" id="ARBA00023204"/>
    </source>
</evidence>
<keyword evidence="6" id="KW-1185">Reference proteome</keyword>
<gene>
    <name evidence="5" type="ORF">DOTSEDRAFT_122374</name>
</gene>
<dbReference type="Proteomes" id="UP000016933">
    <property type="component" value="Unassembled WGS sequence"/>
</dbReference>
<evidence type="ECO:0000256" key="3">
    <source>
        <dbReference type="ARBA" id="ARBA00023125"/>
    </source>
</evidence>
<dbReference type="SUPFAM" id="SSF47113">
    <property type="entry name" value="Histone-fold"/>
    <property type="match status" value="1"/>
</dbReference>
<sequence>MPELTQHNNANEEKLKAALWYSIGKAVDNVALDTNINVTPQFIAGLTELVHAKIATAATDMEAFAKHAGRTTIHSKDVILLARSNEALQQVLEEKAETVRKSDRASKR</sequence>
<dbReference type="GO" id="GO:0006281">
    <property type="term" value="P:DNA repair"/>
    <property type="evidence" value="ECO:0007669"/>
    <property type="project" value="UniProtKB-KW"/>
</dbReference>
<dbReference type="OMA" id="WTQIENV"/>
<evidence type="ECO:0000313" key="5">
    <source>
        <dbReference type="EMBL" id="EME49903.1"/>
    </source>
</evidence>
<keyword evidence="3" id="KW-0238">DNA-binding</keyword>
<evidence type="ECO:0000313" key="6">
    <source>
        <dbReference type="Proteomes" id="UP000016933"/>
    </source>
</evidence>
<keyword evidence="4" id="KW-0234">DNA repair</keyword>
<dbReference type="InterPro" id="IPR029003">
    <property type="entry name" value="CENP-S/Mhf1"/>
</dbReference>
<dbReference type="GO" id="GO:0003677">
    <property type="term" value="F:DNA binding"/>
    <property type="evidence" value="ECO:0007669"/>
    <property type="project" value="UniProtKB-KW"/>
</dbReference>
<comment type="similarity">
    <text evidence="1">Belongs to the TAF9 family. CENP-S/MHF1 subfamily.</text>
</comment>
<dbReference type="GO" id="GO:0031297">
    <property type="term" value="P:replication fork processing"/>
    <property type="evidence" value="ECO:0007669"/>
    <property type="project" value="TreeGrafter"/>
</dbReference>
<dbReference type="GO" id="GO:0071821">
    <property type="term" value="C:FANCM-MHF complex"/>
    <property type="evidence" value="ECO:0007669"/>
    <property type="project" value="InterPro"/>
</dbReference>
<dbReference type="EMBL" id="KB446535">
    <property type="protein sequence ID" value="EME49903.1"/>
    <property type="molecule type" value="Genomic_DNA"/>
</dbReference>
<dbReference type="eggNOG" id="ENOG502S7WI">
    <property type="taxonomic scope" value="Eukaryota"/>
</dbReference>
<accession>N1Q3U4</accession>
<organism evidence="5 6">
    <name type="scientific">Dothistroma septosporum (strain NZE10 / CBS 128990)</name>
    <name type="common">Red band needle blight fungus</name>
    <name type="synonym">Mycosphaerella pini</name>
    <dbReference type="NCBI Taxonomy" id="675120"/>
    <lineage>
        <taxon>Eukaryota</taxon>
        <taxon>Fungi</taxon>
        <taxon>Dikarya</taxon>
        <taxon>Ascomycota</taxon>
        <taxon>Pezizomycotina</taxon>
        <taxon>Dothideomycetes</taxon>
        <taxon>Dothideomycetidae</taxon>
        <taxon>Mycosphaerellales</taxon>
        <taxon>Mycosphaerellaceae</taxon>
        <taxon>Dothistroma</taxon>
    </lineage>
</organism>
<dbReference type="PANTHER" id="PTHR22980">
    <property type="entry name" value="CORTISTATIN"/>
    <property type="match status" value="1"/>
</dbReference>
<protein>
    <recommendedName>
        <fullName evidence="7">Centromere protein S</fullName>
    </recommendedName>
</protein>
<dbReference type="InterPro" id="IPR009072">
    <property type="entry name" value="Histone-fold"/>
</dbReference>
<dbReference type="GO" id="GO:0046982">
    <property type="term" value="F:protein heterodimerization activity"/>
    <property type="evidence" value="ECO:0007669"/>
    <property type="project" value="InterPro"/>
</dbReference>
<evidence type="ECO:0000256" key="1">
    <source>
        <dbReference type="ARBA" id="ARBA00006612"/>
    </source>
</evidence>
<proteinExistence type="inferred from homology"/>
<name>N1Q3U4_DOTSN</name>
<dbReference type="OrthoDB" id="1872155at2759"/>
<dbReference type="CDD" id="cd22919">
    <property type="entry name" value="HFD_CENP-S"/>
    <property type="match status" value="1"/>
</dbReference>
<dbReference type="AlphaFoldDB" id="N1Q3U4"/>
<dbReference type="STRING" id="675120.N1Q3U4"/>
<evidence type="ECO:0000256" key="2">
    <source>
        <dbReference type="ARBA" id="ARBA00022763"/>
    </source>
</evidence>
<dbReference type="GO" id="GO:0000712">
    <property type="term" value="P:resolution of meiotic recombination intermediates"/>
    <property type="evidence" value="ECO:0007669"/>
    <property type="project" value="TreeGrafter"/>
</dbReference>
<dbReference type="Pfam" id="PF15630">
    <property type="entry name" value="CENP-S"/>
    <property type="match status" value="1"/>
</dbReference>
<evidence type="ECO:0008006" key="7">
    <source>
        <dbReference type="Google" id="ProtNLM"/>
    </source>
</evidence>
<dbReference type="GO" id="GO:0003682">
    <property type="term" value="F:chromatin binding"/>
    <property type="evidence" value="ECO:0007669"/>
    <property type="project" value="TreeGrafter"/>
</dbReference>
<dbReference type="PANTHER" id="PTHR22980:SF0">
    <property type="entry name" value="CENTROMERE PROTEIN S"/>
    <property type="match status" value="1"/>
</dbReference>
<reference evidence="6" key="1">
    <citation type="journal article" date="2012" name="PLoS Genet.">
        <title>The genomes of the fungal plant pathogens Cladosporium fulvum and Dothistroma septosporum reveal adaptation to different hosts and lifestyles but also signatures of common ancestry.</title>
        <authorList>
            <person name="de Wit P.J.G.M."/>
            <person name="van der Burgt A."/>
            <person name="Oekmen B."/>
            <person name="Stergiopoulos I."/>
            <person name="Abd-Elsalam K.A."/>
            <person name="Aerts A.L."/>
            <person name="Bahkali A.H."/>
            <person name="Beenen H.G."/>
            <person name="Chettri P."/>
            <person name="Cox M.P."/>
            <person name="Datema E."/>
            <person name="de Vries R.P."/>
            <person name="Dhillon B."/>
            <person name="Ganley A.R."/>
            <person name="Griffiths S.A."/>
            <person name="Guo Y."/>
            <person name="Hamelin R.C."/>
            <person name="Henrissat B."/>
            <person name="Kabir M.S."/>
            <person name="Jashni M.K."/>
            <person name="Kema G."/>
            <person name="Klaubauf S."/>
            <person name="Lapidus A."/>
            <person name="Levasseur A."/>
            <person name="Lindquist E."/>
            <person name="Mehrabi R."/>
            <person name="Ohm R.A."/>
            <person name="Owen T.J."/>
            <person name="Salamov A."/>
            <person name="Schwelm A."/>
            <person name="Schijlen E."/>
            <person name="Sun H."/>
            <person name="van den Burg H.A."/>
            <person name="van Ham R.C.H.J."/>
            <person name="Zhang S."/>
            <person name="Goodwin S.B."/>
            <person name="Grigoriev I.V."/>
            <person name="Collemare J."/>
            <person name="Bradshaw R.E."/>
        </authorList>
    </citation>
    <scope>NUCLEOTIDE SEQUENCE [LARGE SCALE GENOMIC DNA]</scope>
    <source>
        <strain evidence="6">NZE10 / CBS 128990</strain>
    </source>
</reference>
<reference evidence="5 6" key="2">
    <citation type="journal article" date="2012" name="PLoS Pathog.">
        <title>Diverse lifestyles and strategies of plant pathogenesis encoded in the genomes of eighteen Dothideomycetes fungi.</title>
        <authorList>
            <person name="Ohm R.A."/>
            <person name="Feau N."/>
            <person name="Henrissat B."/>
            <person name="Schoch C.L."/>
            <person name="Horwitz B.A."/>
            <person name="Barry K.W."/>
            <person name="Condon B.J."/>
            <person name="Copeland A.C."/>
            <person name="Dhillon B."/>
            <person name="Glaser F."/>
            <person name="Hesse C.N."/>
            <person name="Kosti I."/>
            <person name="LaButti K."/>
            <person name="Lindquist E.A."/>
            <person name="Lucas S."/>
            <person name="Salamov A.A."/>
            <person name="Bradshaw R.E."/>
            <person name="Ciuffetti L."/>
            <person name="Hamelin R.C."/>
            <person name="Kema G.H.J."/>
            <person name="Lawrence C."/>
            <person name="Scott J.A."/>
            <person name="Spatafora J.W."/>
            <person name="Turgeon B.G."/>
            <person name="de Wit P.J.G.M."/>
            <person name="Zhong S."/>
            <person name="Goodwin S.B."/>
            <person name="Grigoriev I.V."/>
        </authorList>
    </citation>
    <scope>NUCLEOTIDE SEQUENCE [LARGE SCALE GENOMIC DNA]</scope>
    <source>
        <strain evidence="6">NZE10 / CBS 128990</strain>
    </source>
</reference>
<keyword evidence="2" id="KW-0227">DNA damage</keyword>
<dbReference type="HOGENOM" id="CLU_100369_3_0_1"/>
<dbReference type="Gene3D" id="1.10.20.10">
    <property type="entry name" value="Histone, subunit A"/>
    <property type="match status" value="1"/>
</dbReference>